<evidence type="ECO:0000256" key="1">
    <source>
        <dbReference type="SAM" id="MobiDB-lite"/>
    </source>
</evidence>
<feature type="compositionally biased region" description="Low complexity" evidence="1">
    <location>
        <begin position="58"/>
        <end position="71"/>
    </location>
</feature>
<dbReference type="AlphaFoldDB" id="A0A5C5FN86"/>
<keyword evidence="3" id="KW-1185">Reference proteome</keyword>
<organism evidence="2 3">
    <name type="scientific">Rhodotorula diobovata</name>
    <dbReference type="NCBI Taxonomy" id="5288"/>
    <lineage>
        <taxon>Eukaryota</taxon>
        <taxon>Fungi</taxon>
        <taxon>Dikarya</taxon>
        <taxon>Basidiomycota</taxon>
        <taxon>Pucciniomycotina</taxon>
        <taxon>Microbotryomycetes</taxon>
        <taxon>Sporidiobolales</taxon>
        <taxon>Sporidiobolaceae</taxon>
        <taxon>Rhodotorula</taxon>
    </lineage>
</organism>
<comment type="caution">
    <text evidence="2">The sequence shown here is derived from an EMBL/GenBank/DDBJ whole genome shotgun (WGS) entry which is preliminary data.</text>
</comment>
<sequence>PQECLGPQAGVPRRPDEPVVGVVALPLGGCGTSPRRHGCPWPSLLLVPLLALAPAQHAAGPPLPQLLGPQRRPAPHRQAPDRRVRVPRPREPSTLPPQ</sequence>
<feature type="non-terminal residue" evidence="2">
    <location>
        <position position="98"/>
    </location>
</feature>
<accession>A0A5C5FN86</accession>
<dbReference type="Proteomes" id="UP000311382">
    <property type="component" value="Unassembled WGS sequence"/>
</dbReference>
<reference evidence="2 3" key="1">
    <citation type="submission" date="2019-03" db="EMBL/GenBank/DDBJ databases">
        <title>Rhodosporidium diobovatum UCD-FST 08-225 genome sequencing, assembly, and annotation.</title>
        <authorList>
            <person name="Fakankun I.U."/>
            <person name="Fristensky B."/>
            <person name="Levin D.B."/>
        </authorList>
    </citation>
    <scope>NUCLEOTIDE SEQUENCE [LARGE SCALE GENOMIC DNA]</scope>
    <source>
        <strain evidence="2 3">UCD-FST 08-225</strain>
    </source>
</reference>
<dbReference type="EMBL" id="SOZI01000215">
    <property type="protein sequence ID" value="TNY17321.1"/>
    <property type="molecule type" value="Genomic_DNA"/>
</dbReference>
<feature type="compositionally biased region" description="Basic and acidic residues" evidence="1">
    <location>
        <begin position="78"/>
        <end position="91"/>
    </location>
</feature>
<protein>
    <submittedName>
        <fullName evidence="2">Uncharacterized protein</fullName>
    </submittedName>
</protein>
<evidence type="ECO:0000313" key="2">
    <source>
        <dbReference type="EMBL" id="TNY17321.1"/>
    </source>
</evidence>
<evidence type="ECO:0000313" key="3">
    <source>
        <dbReference type="Proteomes" id="UP000311382"/>
    </source>
</evidence>
<feature type="region of interest" description="Disordered" evidence="1">
    <location>
        <begin position="58"/>
        <end position="98"/>
    </location>
</feature>
<gene>
    <name evidence="2" type="ORF">DMC30DRAFT_449832</name>
</gene>
<proteinExistence type="predicted"/>
<name>A0A5C5FN86_9BASI</name>
<feature type="non-terminal residue" evidence="2">
    <location>
        <position position="1"/>
    </location>
</feature>